<organism evidence="2 3">
    <name type="scientific">Pleurodeles waltl</name>
    <name type="common">Iberian ribbed newt</name>
    <dbReference type="NCBI Taxonomy" id="8319"/>
    <lineage>
        <taxon>Eukaryota</taxon>
        <taxon>Metazoa</taxon>
        <taxon>Chordata</taxon>
        <taxon>Craniata</taxon>
        <taxon>Vertebrata</taxon>
        <taxon>Euteleostomi</taxon>
        <taxon>Amphibia</taxon>
        <taxon>Batrachia</taxon>
        <taxon>Caudata</taxon>
        <taxon>Salamandroidea</taxon>
        <taxon>Salamandridae</taxon>
        <taxon>Pleurodelinae</taxon>
        <taxon>Pleurodeles</taxon>
    </lineage>
</organism>
<protein>
    <submittedName>
        <fullName evidence="2">Uncharacterized protein</fullName>
    </submittedName>
</protein>
<feature type="region of interest" description="Disordered" evidence="1">
    <location>
        <begin position="83"/>
        <end position="102"/>
    </location>
</feature>
<name>A0AAV7UCB5_PLEWA</name>
<feature type="compositionally biased region" description="Basic and acidic residues" evidence="1">
    <location>
        <begin position="84"/>
        <end position="102"/>
    </location>
</feature>
<proteinExistence type="predicted"/>
<evidence type="ECO:0000256" key="1">
    <source>
        <dbReference type="SAM" id="MobiDB-lite"/>
    </source>
</evidence>
<dbReference type="Proteomes" id="UP001066276">
    <property type="component" value="Chromosome 3_1"/>
</dbReference>
<comment type="caution">
    <text evidence="2">The sequence shown here is derived from an EMBL/GenBank/DDBJ whole genome shotgun (WGS) entry which is preliminary data.</text>
</comment>
<accession>A0AAV7UCB5</accession>
<sequence>MGNRRNGDTELKAFMKDCPCRTLNKERALELKQTTEEEIRTALSQLHTGSPWGLLDVSLVSKEETQDIEREGTPWGLLDVSPVSKEETQDIEREGDFRSEIV</sequence>
<reference evidence="2" key="1">
    <citation type="journal article" date="2022" name="bioRxiv">
        <title>Sequencing and chromosome-scale assembly of the giantPleurodeles waltlgenome.</title>
        <authorList>
            <person name="Brown T."/>
            <person name="Elewa A."/>
            <person name="Iarovenko S."/>
            <person name="Subramanian E."/>
            <person name="Araus A.J."/>
            <person name="Petzold A."/>
            <person name="Susuki M."/>
            <person name="Suzuki K.-i.T."/>
            <person name="Hayashi T."/>
            <person name="Toyoda A."/>
            <person name="Oliveira C."/>
            <person name="Osipova E."/>
            <person name="Leigh N.D."/>
            <person name="Simon A."/>
            <person name="Yun M.H."/>
        </authorList>
    </citation>
    <scope>NUCLEOTIDE SEQUENCE</scope>
    <source>
        <strain evidence="2">20211129_DDA</strain>
        <tissue evidence="2">Liver</tissue>
    </source>
</reference>
<keyword evidence="3" id="KW-1185">Reference proteome</keyword>
<evidence type="ECO:0000313" key="2">
    <source>
        <dbReference type="EMBL" id="KAJ1186286.1"/>
    </source>
</evidence>
<gene>
    <name evidence="2" type="ORF">NDU88_003069</name>
</gene>
<evidence type="ECO:0000313" key="3">
    <source>
        <dbReference type="Proteomes" id="UP001066276"/>
    </source>
</evidence>
<dbReference type="AlphaFoldDB" id="A0AAV7UCB5"/>
<dbReference type="EMBL" id="JANPWB010000005">
    <property type="protein sequence ID" value="KAJ1186286.1"/>
    <property type="molecule type" value="Genomic_DNA"/>
</dbReference>